<dbReference type="PANTHER" id="PTHR34849">
    <property type="entry name" value="SSL5025 PROTEIN"/>
    <property type="match status" value="1"/>
</dbReference>
<organism evidence="1">
    <name type="scientific">Desulfatirhabdium butyrativorans</name>
    <dbReference type="NCBI Taxonomy" id="340467"/>
    <lineage>
        <taxon>Bacteria</taxon>
        <taxon>Pseudomonadati</taxon>
        <taxon>Thermodesulfobacteriota</taxon>
        <taxon>Desulfobacteria</taxon>
        <taxon>Desulfobacterales</taxon>
        <taxon>Desulfatirhabdiaceae</taxon>
        <taxon>Desulfatirhabdium</taxon>
    </lineage>
</organism>
<dbReference type="SUPFAM" id="SSF46689">
    <property type="entry name" value="Homeodomain-like"/>
    <property type="match status" value="1"/>
</dbReference>
<evidence type="ECO:0000313" key="1">
    <source>
        <dbReference type="EMBL" id="HGU31904.1"/>
    </source>
</evidence>
<comment type="caution">
    <text evidence="1">The sequence shown here is derived from an EMBL/GenBank/DDBJ whole genome shotgun (WGS) entry which is preliminary data.</text>
</comment>
<reference evidence="1" key="1">
    <citation type="journal article" date="2020" name="mSystems">
        <title>Genome- and Community-Level Interaction Insights into Carbon Utilization and Element Cycling Functions of Hydrothermarchaeota in Hydrothermal Sediment.</title>
        <authorList>
            <person name="Zhou Z."/>
            <person name="Liu Y."/>
            <person name="Xu W."/>
            <person name="Pan J."/>
            <person name="Luo Z.H."/>
            <person name="Li M."/>
        </authorList>
    </citation>
    <scope>NUCLEOTIDE SEQUENCE [LARGE SCALE GENOMIC DNA]</scope>
    <source>
        <strain evidence="1">SpSt-477</strain>
    </source>
</reference>
<protein>
    <submittedName>
        <fullName evidence="1">DUF433 domain-containing protein</fullName>
    </submittedName>
</protein>
<dbReference type="PANTHER" id="PTHR34849:SF3">
    <property type="entry name" value="SSR2962 PROTEIN"/>
    <property type="match status" value="1"/>
</dbReference>
<sequence length="91" mass="9982">MLKNTASNILDRITIDPNVSFGKPCIRGTRIWVSLIMDNLAAGVSEDEILAAFPILKKEDIRAAVVYAAKLTHDRYIPFPPPLEAEGVSCV</sequence>
<dbReference type="InterPro" id="IPR009057">
    <property type="entry name" value="Homeodomain-like_sf"/>
</dbReference>
<dbReference type="InterPro" id="IPR036388">
    <property type="entry name" value="WH-like_DNA-bd_sf"/>
</dbReference>
<dbReference type="AlphaFoldDB" id="A0A7C4MNR8"/>
<dbReference type="Gene3D" id="1.10.10.10">
    <property type="entry name" value="Winged helix-like DNA-binding domain superfamily/Winged helix DNA-binding domain"/>
    <property type="match status" value="1"/>
</dbReference>
<accession>A0A7C4MNR8</accession>
<dbReference type="InterPro" id="IPR007367">
    <property type="entry name" value="DUF433"/>
</dbReference>
<proteinExistence type="predicted"/>
<dbReference type="EMBL" id="DSUH01000073">
    <property type="protein sequence ID" value="HGU31904.1"/>
    <property type="molecule type" value="Genomic_DNA"/>
</dbReference>
<gene>
    <name evidence="1" type="ORF">ENS29_03495</name>
</gene>
<dbReference type="Pfam" id="PF04255">
    <property type="entry name" value="DUF433"/>
    <property type="match status" value="1"/>
</dbReference>
<name>A0A7C4MNR8_9BACT</name>